<keyword evidence="8" id="KW-0067">ATP-binding</keyword>
<sequence length="300" mass="32213">MQKKTVGLILASSGPFLWGSSGTVAQHLFETTNIDPLWLVSLRMVVSGLLLLGYGALTQAQIGRVFHSRQATIKLVSFSLCGMAAVQLTYFMAISTGNAATAAILQFLSPVIIIIYLALKLWQIPSKIDMISVFSAILGTVLIVTEGRLDSLALPVVAVVWGLLAAVGAAVYTLMPTQLLKTYGAVPIVGWSMLIGGVLVSLATGAWRIWPVLPLMAWLEVGFVVIFGTMFAYLCFLQSLAYIYPTTASVLGAIEPLSATILSALFLSVHFNWIGIIGAILIVGVTFLQFWATQKIMVKS</sequence>
<dbReference type="Pfam" id="PF00892">
    <property type="entry name" value="EamA"/>
    <property type="match status" value="2"/>
</dbReference>
<keyword evidence="3 6" id="KW-0812">Transmembrane</keyword>
<evidence type="ECO:0000256" key="6">
    <source>
        <dbReference type="SAM" id="Phobius"/>
    </source>
</evidence>
<accession>A0A660E2G1</accession>
<dbReference type="SUPFAM" id="SSF103481">
    <property type="entry name" value="Multidrug resistance efflux transporter EmrE"/>
    <property type="match status" value="2"/>
</dbReference>
<evidence type="ECO:0000256" key="2">
    <source>
        <dbReference type="ARBA" id="ARBA00007362"/>
    </source>
</evidence>
<protein>
    <submittedName>
        <fullName evidence="8">Peptide ABC transporter ATP-binding protein [Lactobacillus pentosus]</fullName>
    </submittedName>
</protein>
<feature type="domain" description="EamA" evidence="7">
    <location>
        <begin position="158"/>
        <end position="288"/>
    </location>
</feature>
<proteinExistence type="inferred from homology"/>
<dbReference type="InterPro" id="IPR037185">
    <property type="entry name" value="EmrE-like"/>
</dbReference>
<feature type="transmembrane region" description="Helical" evidence="6">
    <location>
        <begin position="151"/>
        <end position="174"/>
    </location>
</feature>
<feature type="transmembrane region" description="Helical" evidence="6">
    <location>
        <begin position="186"/>
        <end position="210"/>
    </location>
</feature>
<organism evidence="8 9">
    <name type="scientific">Lactiplantibacillus mudanjiangensis</name>
    <dbReference type="NCBI Taxonomy" id="1296538"/>
    <lineage>
        <taxon>Bacteria</taxon>
        <taxon>Bacillati</taxon>
        <taxon>Bacillota</taxon>
        <taxon>Bacilli</taxon>
        <taxon>Lactobacillales</taxon>
        <taxon>Lactobacillaceae</taxon>
        <taxon>Lactiplantibacillus</taxon>
    </lineage>
</organism>
<feature type="transmembrane region" description="Helical" evidence="6">
    <location>
        <begin position="216"/>
        <end position="236"/>
    </location>
</feature>
<reference evidence="8 9" key="1">
    <citation type="submission" date="2018-11" db="EMBL/GenBank/DDBJ databases">
        <authorList>
            <person name="Wuyts S."/>
        </authorList>
    </citation>
    <scope>NUCLEOTIDE SEQUENCE [LARGE SCALE GENOMIC DNA]</scope>
    <source>
        <strain evidence="8">Lactobacillus mudanjiangensis AMBF249</strain>
    </source>
</reference>
<keyword evidence="9" id="KW-1185">Reference proteome</keyword>
<comment type="subcellular location">
    <subcellularLocation>
        <location evidence="1">Endomembrane system</location>
        <topology evidence="1">Multi-pass membrane protein</topology>
    </subcellularLocation>
</comment>
<dbReference type="InterPro" id="IPR000620">
    <property type="entry name" value="EamA_dom"/>
</dbReference>
<dbReference type="InterPro" id="IPR050638">
    <property type="entry name" value="AA-Vitamin_Transporters"/>
</dbReference>
<feature type="transmembrane region" description="Helical" evidence="6">
    <location>
        <begin position="248"/>
        <end position="267"/>
    </location>
</feature>
<dbReference type="GO" id="GO:0016020">
    <property type="term" value="C:membrane"/>
    <property type="evidence" value="ECO:0007669"/>
    <property type="project" value="UniProtKB-SubCell"/>
</dbReference>
<dbReference type="Proteomes" id="UP000289996">
    <property type="component" value="Unassembled WGS sequence"/>
</dbReference>
<dbReference type="OrthoDB" id="9810818at2"/>
<evidence type="ECO:0000313" key="8">
    <source>
        <dbReference type="EMBL" id="VDG30306.1"/>
    </source>
</evidence>
<feature type="transmembrane region" description="Helical" evidence="6">
    <location>
        <begin position="128"/>
        <end position="145"/>
    </location>
</feature>
<keyword evidence="4 6" id="KW-1133">Transmembrane helix</keyword>
<evidence type="ECO:0000256" key="3">
    <source>
        <dbReference type="ARBA" id="ARBA00022692"/>
    </source>
</evidence>
<feature type="transmembrane region" description="Helical" evidence="6">
    <location>
        <begin position="99"/>
        <end position="119"/>
    </location>
</feature>
<comment type="similarity">
    <text evidence="2">Belongs to the EamA transporter family.</text>
</comment>
<feature type="domain" description="EamA" evidence="7">
    <location>
        <begin position="6"/>
        <end position="145"/>
    </location>
</feature>
<evidence type="ECO:0000313" key="9">
    <source>
        <dbReference type="Proteomes" id="UP000289996"/>
    </source>
</evidence>
<dbReference type="PANTHER" id="PTHR32322">
    <property type="entry name" value="INNER MEMBRANE TRANSPORTER"/>
    <property type="match status" value="1"/>
</dbReference>
<evidence type="ECO:0000256" key="5">
    <source>
        <dbReference type="ARBA" id="ARBA00023136"/>
    </source>
</evidence>
<evidence type="ECO:0000259" key="7">
    <source>
        <dbReference type="Pfam" id="PF00892"/>
    </source>
</evidence>
<feature type="transmembrane region" description="Helical" evidence="6">
    <location>
        <begin position="273"/>
        <end position="292"/>
    </location>
</feature>
<dbReference type="AlphaFoldDB" id="A0A660E2G1"/>
<gene>
    <name evidence="8" type="ORF">MUDAN_MDHGFNIF_01857</name>
</gene>
<feature type="transmembrane region" description="Helical" evidence="6">
    <location>
        <begin position="72"/>
        <end position="93"/>
    </location>
</feature>
<dbReference type="PANTHER" id="PTHR32322:SF2">
    <property type="entry name" value="EAMA DOMAIN-CONTAINING PROTEIN"/>
    <property type="match status" value="1"/>
</dbReference>
<dbReference type="RefSeq" id="WP_130852376.1">
    <property type="nucleotide sequence ID" value="NZ_UYIG01000185.1"/>
</dbReference>
<name>A0A660E2G1_9LACO</name>
<dbReference type="EMBL" id="UYIG01000185">
    <property type="protein sequence ID" value="VDG30306.1"/>
    <property type="molecule type" value="Genomic_DNA"/>
</dbReference>
<keyword evidence="8" id="KW-0547">Nucleotide-binding</keyword>
<evidence type="ECO:0000256" key="4">
    <source>
        <dbReference type="ARBA" id="ARBA00022989"/>
    </source>
</evidence>
<dbReference type="GO" id="GO:0005524">
    <property type="term" value="F:ATP binding"/>
    <property type="evidence" value="ECO:0007669"/>
    <property type="project" value="UniProtKB-KW"/>
</dbReference>
<keyword evidence="5 6" id="KW-0472">Membrane</keyword>
<evidence type="ECO:0000256" key="1">
    <source>
        <dbReference type="ARBA" id="ARBA00004127"/>
    </source>
</evidence>
<feature type="transmembrane region" description="Helical" evidence="6">
    <location>
        <begin position="41"/>
        <end position="60"/>
    </location>
</feature>